<feature type="transmembrane region" description="Helical" evidence="2">
    <location>
        <begin position="49"/>
        <end position="70"/>
    </location>
</feature>
<evidence type="ECO:0000256" key="1">
    <source>
        <dbReference type="SAM" id="MobiDB-lite"/>
    </source>
</evidence>
<dbReference type="PANTHER" id="PTHR11533">
    <property type="entry name" value="PROTEASE M1 ZINC METALLOPROTEASE"/>
    <property type="match status" value="1"/>
</dbReference>
<feature type="compositionally biased region" description="Polar residues" evidence="1">
    <location>
        <begin position="12"/>
        <end position="21"/>
    </location>
</feature>
<accession>A0ABD0JDD6</accession>
<feature type="region of interest" description="Disordered" evidence="1">
    <location>
        <begin position="83"/>
        <end position="112"/>
    </location>
</feature>
<proteinExistence type="predicted"/>
<dbReference type="SUPFAM" id="SSF63737">
    <property type="entry name" value="Leukotriene A4 hydrolase N-terminal domain"/>
    <property type="match status" value="1"/>
</dbReference>
<dbReference type="InterPro" id="IPR050344">
    <property type="entry name" value="Peptidase_M1_aminopeptidases"/>
</dbReference>
<sequence length="253" mass="28508">MSVQETYPDVTQPLNTPIPNSNCAANSMDTVVILQRPQQRGYFVSRTRIFFLVLCAFLTLAVCVLLTAFLTREMCVKDGLNPLSDTGRSEPHSQDPESQDGPNSNGSNATSAVHYPSSMIRLPRSLIPSHYDLDLKIKLEDTETPSFSGSCNISVVANTSTRSVVFHRSDLALDESRVRVRSELGREEWKVVKQYHVTDNEFHVLELERELPKGQRFRIEVGSFKGLIRDDLRGLYKSSYKTKNGKKRSVNIV</sequence>
<keyword evidence="2" id="KW-0812">Transmembrane</keyword>
<dbReference type="EMBL" id="JACVVK020000483">
    <property type="protein sequence ID" value="KAK7471680.1"/>
    <property type="molecule type" value="Genomic_DNA"/>
</dbReference>
<keyword evidence="2" id="KW-1133">Transmembrane helix</keyword>
<keyword evidence="2" id="KW-0472">Membrane</keyword>
<dbReference type="Gene3D" id="2.60.40.1730">
    <property type="entry name" value="tricorn interacting facor f3 domain"/>
    <property type="match status" value="1"/>
</dbReference>
<reference evidence="4 5" key="1">
    <citation type="journal article" date="2023" name="Sci. Data">
        <title>Genome assembly of the Korean intertidal mud-creeper Batillaria attramentaria.</title>
        <authorList>
            <person name="Patra A.K."/>
            <person name="Ho P.T."/>
            <person name="Jun S."/>
            <person name="Lee S.J."/>
            <person name="Kim Y."/>
            <person name="Won Y.J."/>
        </authorList>
    </citation>
    <scope>NUCLEOTIDE SEQUENCE [LARGE SCALE GENOMIC DNA]</scope>
    <source>
        <strain evidence="4">Wonlab-2016</strain>
    </source>
</reference>
<comment type="caution">
    <text evidence="4">The sequence shown here is derived from an EMBL/GenBank/DDBJ whole genome shotgun (WGS) entry which is preliminary data.</text>
</comment>
<organism evidence="4 5">
    <name type="scientific">Batillaria attramentaria</name>
    <dbReference type="NCBI Taxonomy" id="370345"/>
    <lineage>
        <taxon>Eukaryota</taxon>
        <taxon>Metazoa</taxon>
        <taxon>Spiralia</taxon>
        <taxon>Lophotrochozoa</taxon>
        <taxon>Mollusca</taxon>
        <taxon>Gastropoda</taxon>
        <taxon>Caenogastropoda</taxon>
        <taxon>Sorbeoconcha</taxon>
        <taxon>Cerithioidea</taxon>
        <taxon>Batillariidae</taxon>
        <taxon>Batillaria</taxon>
    </lineage>
</organism>
<dbReference type="PANTHER" id="PTHR11533:SF294">
    <property type="entry name" value="THYROTROPIN-RELEASING HORMONE-DEGRADING ECTOENZYME"/>
    <property type="match status" value="1"/>
</dbReference>
<feature type="compositionally biased region" description="Polar residues" evidence="1">
    <location>
        <begin position="100"/>
        <end position="111"/>
    </location>
</feature>
<protein>
    <recommendedName>
        <fullName evidence="3">Aminopeptidase N-like N-terminal domain-containing protein</fullName>
    </recommendedName>
</protein>
<evidence type="ECO:0000313" key="5">
    <source>
        <dbReference type="Proteomes" id="UP001519460"/>
    </source>
</evidence>
<dbReference type="InterPro" id="IPR045357">
    <property type="entry name" value="Aminopeptidase_N-like_N"/>
</dbReference>
<evidence type="ECO:0000256" key="2">
    <source>
        <dbReference type="SAM" id="Phobius"/>
    </source>
</evidence>
<dbReference type="InterPro" id="IPR042097">
    <property type="entry name" value="Aminopeptidase_N-like_N_sf"/>
</dbReference>
<dbReference type="Pfam" id="PF17900">
    <property type="entry name" value="Peptidase_M1_N"/>
    <property type="match status" value="1"/>
</dbReference>
<evidence type="ECO:0000259" key="3">
    <source>
        <dbReference type="Pfam" id="PF17900"/>
    </source>
</evidence>
<feature type="region of interest" description="Disordered" evidence="1">
    <location>
        <begin position="1"/>
        <end position="21"/>
    </location>
</feature>
<keyword evidence="5" id="KW-1185">Reference proteome</keyword>
<evidence type="ECO:0000313" key="4">
    <source>
        <dbReference type="EMBL" id="KAK7471680.1"/>
    </source>
</evidence>
<gene>
    <name evidence="4" type="ORF">BaRGS_00035693</name>
</gene>
<feature type="domain" description="Aminopeptidase N-like N-terminal" evidence="3">
    <location>
        <begin position="128"/>
        <end position="248"/>
    </location>
</feature>
<name>A0ABD0JDD6_9CAEN</name>
<dbReference type="Proteomes" id="UP001519460">
    <property type="component" value="Unassembled WGS sequence"/>
</dbReference>
<dbReference type="AlphaFoldDB" id="A0ABD0JDD6"/>